<accession>A0AAN6MQR5</accession>
<comment type="caution">
    <text evidence="2">The sequence shown here is derived from an EMBL/GenBank/DDBJ whole genome shotgun (WGS) entry which is preliminary data.</text>
</comment>
<evidence type="ECO:0000313" key="2">
    <source>
        <dbReference type="EMBL" id="KAK3904815.1"/>
    </source>
</evidence>
<dbReference type="EMBL" id="MU855382">
    <property type="protein sequence ID" value="KAK3904815.1"/>
    <property type="molecule type" value="Genomic_DNA"/>
</dbReference>
<proteinExistence type="predicted"/>
<dbReference type="PANTHER" id="PTHR34618:SF1">
    <property type="entry name" value="SECRETED PROTEIN"/>
    <property type="match status" value="1"/>
</dbReference>
<evidence type="ECO:0008006" key="4">
    <source>
        <dbReference type="Google" id="ProtNLM"/>
    </source>
</evidence>
<name>A0AAN6MQR5_9PEZI</name>
<dbReference type="AlphaFoldDB" id="A0AAN6MQR5"/>
<reference evidence="2" key="2">
    <citation type="submission" date="2023-05" db="EMBL/GenBank/DDBJ databases">
        <authorList>
            <consortium name="Lawrence Berkeley National Laboratory"/>
            <person name="Steindorff A."/>
            <person name="Hensen N."/>
            <person name="Bonometti L."/>
            <person name="Westerberg I."/>
            <person name="Brannstrom I.O."/>
            <person name="Guillou S."/>
            <person name="Cros-Aarteil S."/>
            <person name="Calhoun S."/>
            <person name="Haridas S."/>
            <person name="Kuo A."/>
            <person name="Mondo S."/>
            <person name="Pangilinan J."/>
            <person name="Riley R."/>
            <person name="Labutti K."/>
            <person name="Andreopoulos B."/>
            <person name="Lipzen A."/>
            <person name="Chen C."/>
            <person name="Yanf M."/>
            <person name="Daum C."/>
            <person name="Ng V."/>
            <person name="Clum A."/>
            <person name="Ohm R."/>
            <person name="Martin F."/>
            <person name="Silar P."/>
            <person name="Natvig D."/>
            <person name="Lalanne C."/>
            <person name="Gautier V."/>
            <person name="Ament-Velasquez S.L."/>
            <person name="Kruys A."/>
            <person name="Hutchinson M.I."/>
            <person name="Powell A.J."/>
            <person name="Barry K."/>
            <person name="Miller A.N."/>
            <person name="Grigoriev I.V."/>
            <person name="Debuchy R."/>
            <person name="Gladieux P."/>
            <person name="Thoren M.H."/>
            <person name="Johannesson H."/>
        </authorList>
    </citation>
    <scope>NUCLEOTIDE SEQUENCE</scope>
    <source>
        <strain evidence="2">CBS 103.79</strain>
    </source>
</reference>
<reference evidence="2" key="1">
    <citation type="journal article" date="2023" name="Mol. Phylogenet. Evol.">
        <title>Genome-scale phylogeny and comparative genomics of the fungal order Sordariales.</title>
        <authorList>
            <person name="Hensen N."/>
            <person name="Bonometti L."/>
            <person name="Westerberg I."/>
            <person name="Brannstrom I.O."/>
            <person name="Guillou S."/>
            <person name="Cros-Aarteil S."/>
            <person name="Calhoun S."/>
            <person name="Haridas S."/>
            <person name="Kuo A."/>
            <person name="Mondo S."/>
            <person name="Pangilinan J."/>
            <person name="Riley R."/>
            <person name="LaButti K."/>
            <person name="Andreopoulos B."/>
            <person name="Lipzen A."/>
            <person name="Chen C."/>
            <person name="Yan M."/>
            <person name="Daum C."/>
            <person name="Ng V."/>
            <person name="Clum A."/>
            <person name="Steindorff A."/>
            <person name="Ohm R.A."/>
            <person name="Martin F."/>
            <person name="Silar P."/>
            <person name="Natvig D.O."/>
            <person name="Lalanne C."/>
            <person name="Gautier V."/>
            <person name="Ament-Velasquez S.L."/>
            <person name="Kruys A."/>
            <person name="Hutchinson M.I."/>
            <person name="Powell A.J."/>
            <person name="Barry K."/>
            <person name="Miller A.N."/>
            <person name="Grigoriev I.V."/>
            <person name="Debuchy R."/>
            <person name="Gladieux P."/>
            <person name="Hiltunen Thoren M."/>
            <person name="Johannesson H."/>
        </authorList>
    </citation>
    <scope>NUCLEOTIDE SEQUENCE</scope>
    <source>
        <strain evidence="2">CBS 103.79</strain>
    </source>
</reference>
<keyword evidence="3" id="KW-1185">Reference proteome</keyword>
<dbReference type="InterPro" id="IPR021476">
    <property type="entry name" value="Egh16-like"/>
</dbReference>
<dbReference type="Proteomes" id="UP001303889">
    <property type="component" value="Unassembled WGS sequence"/>
</dbReference>
<dbReference type="PANTHER" id="PTHR34618">
    <property type="entry name" value="SURFACE PROTEIN MAS1, PUTATIVE-RELATED"/>
    <property type="match status" value="1"/>
</dbReference>
<keyword evidence="1" id="KW-0732">Signal</keyword>
<evidence type="ECO:0000256" key="1">
    <source>
        <dbReference type="SAM" id="SignalP"/>
    </source>
</evidence>
<organism evidence="2 3">
    <name type="scientific">Staphylotrichum tortipilum</name>
    <dbReference type="NCBI Taxonomy" id="2831512"/>
    <lineage>
        <taxon>Eukaryota</taxon>
        <taxon>Fungi</taxon>
        <taxon>Dikarya</taxon>
        <taxon>Ascomycota</taxon>
        <taxon>Pezizomycotina</taxon>
        <taxon>Sordariomycetes</taxon>
        <taxon>Sordariomycetidae</taxon>
        <taxon>Sordariales</taxon>
        <taxon>Chaetomiaceae</taxon>
        <taxon>Staphylotrichum</taxon>
    </lineage>
</organism>
<feature type="signal peptide" evidence="1">
    <location>
        <begin position="1"/>
        <end position="20"/>
    </location>
</feature>
<gene>
    <name evidence="2" type="ORF">C8A05DRAFT_13342</name>
</gene>
<evidence type="ECO:0000313" key="3">
    <source>
        <dbReference type="Proteomes" id="UP001303889"/>
    </source>
</evidence>
<sequence>MHPTDIILLALLATPTTAHGVVTMIKGANGVNMPGLSVADGTPRDCSSNRCGSQADTAIIRDREIRSGEVGPLGRTQGNGPIDAATMVASFMGTGAAPSVNAANASVGVEDDLSGLGRGGRNNNKREEGAGLVATESNVAATAGTGTDTGLPTCGDDGSIEMVFHQDGAGPLTAAIDGTSGGTDLAAFKTAKVTQDVPGLGIQGLSLATNKDFPLTVQMPAGMTCDATVAGVDNVCVVRVRNGAAAGPFGGSAAFTMSAAAKKRALAYRMKMKRAQSFQA</sequence>
<dbReference type="Pfam" id="PF11327">
    <property type="entry name" value="Egh16-like"/>
    <property type="match status" value="1"/>
</dbReference>
<protein>
    <recommendedName>
        <fullName evidence="4">Cell surface protein</fullName>
    </recommendedName>
</protein>
<feature type="chain" id="PRO_5042903346" description="Cell surface protein" evidence="1">
    <location>
        <begin position="21"/>
        <end position="280"/>
    </location>
</feature>